<comment type="caution">
    <text evidence="3">The sequence shown here is derived from an EMBL/GenBank/DDBJ whole genome shotgun (WGS) entry which is preliminary data.</text>
</comment>
<evidence type="ECO:0000313" key="3">
    <source>
        <dbReference type="EMBL" id="CAD6961953.1"/>
    </source>
</evidence>
<evidence type="ECO:0000259" key="2">
    <source>
        <dbReference type="Pfam" id="PF20231"/>
    </source>
</evidence>
<dbReference type="AlphaFoldDB" id="A0A9N8M6M0"/>
<protein>
    <recommendedName>
        <fullName evidence="2">DUF6589 domain-containing protein</fullName>
    </recommendedName>
</protein>
<dbReference type="EMBL" id="CAJHJF010007220">
    <property type="protein sequence ID" value="CAD6961953.1"/>
    <property type="molecule type" value="Genomic_DNA"/>
</dbReference>
<proteinExistence type="predicted"/>
<accession>A0A9N8M6M0</accession>
<keyword evidence="4" id="KW-1185">Reference proteome</keyword>
<reference evidence="3 4" key="1">
    <citation type="submission" date="2020-10" db="EMBL/GenBank/DDBJ databases">
        <authorList>
            <person name="Sedaghatjoo S."/>
        </authorList>
    </citation>
    <scope>NUCLEOTIDE SEQUENCE [LARGE SCALE GENOMIC DNA]</scope>
    <source>
        <strain evidence="3 4">LLFL</strain>
    </source>
</reference>
<organism evidence="3 4">
    <name type="scientific">Tilletia laevis</name>
    <dbReference type="NCBI Taxonomy" id="157183"/>
    <lineage>
        <taxon>Eukaryota</taxon>
        <taxon>Fungi</taxon>
        <taxon>Dikarya</taxon>
        <taxon>Basidiomycota</taxon>
        <taxon>Ustilaginomycotina</taxon>
        <taxon>Exobasidiomycetes</taxon>
        <taxon>Tilletiales</taxon>
        <taxon>Tilletiaceae</taxon>
        <taxon>Tilletia</taxon>
    </lineage>
</organism>
<dbReference type="InterPro" id="IPR046496">
    <property type="entry name" value="DUF6589"/>
</dbReference>
<feature type="domain" description="DUF6589" evidence="2">
    <location>
        <begin position="7"/>
        <end position="222"/>
    </location>
</feature>
<feature type="region of interest" description="Disordered" evidence="1">
    <location>
        <begin position="103"/>
        <end position="143"/>
    </location>
</feature>
<dbReference type="Proteomes" id="UP000836404">
    <property type="component" value="Unassembled WGS sequence"/>
</dbReference>
<feature type="compositionally biased region" description="Low complexity" evidence="1">
    <location>
        <begin position="103"/>
        <end position="121"/>
    </location>
</feature>
<feature type="non-terminal residue" evidence="3">
    <location>
        <position position="1"/>
    </location>
</feature>
<name>A0A9N8M6M0_9BASI</name>
<evidence type="ECO:0000256" key="1">
    <source>
        <dbReference type="SAM" id="MobiDB-lite"/>
    </source>
</evidence>
<dbReference type="Pfam" id="PF20231">
    <property type="entry name" value="DUF6589"/>
    <property type="match status" value="1"/>
</dbReference>
<gene>
    <name evidence="3" type="ORF">JKILLFL_G5054</name>
</gene>
<evidence type="ECO:0000313" key="4">
    <source>
        <dbReference type="Proteomes" id="UP000836404"/>
    </source>
</evidence>
<sequence length="224" mass="25347">MRRIERSKRSFDIFSAQQPWAAPWHLMYAYVRCIFINYGGSREHSTRFDIRTLAERVGMRNLLSQPHNFHDSARFMQFWFSAACCSIISAALRKHVASVSTSASAHPSSASSSARSLSQDAGASARHQDDGARTRVPGPAYRQNEFKDAVDRETFLKISEEAIREVVRLDAEQYLLEQKAKGAERDDINLFSRSMFVDIGLFIELQAWISAGDPGRLVIAMKQL</sequence>